<dbReference type="EMBL" id="GGEC01065546">
    <property type="protein sequence ID" value="MBX46030.1"/>
    <property type="molecule type" value="Transcribed_RNA"/>
</dbReference>
<proteinExistence type="predicted"/>
<organism evidence="1">
    <name type="scientific">Rhizophora mucronata</name>
    <name type="common">Asiatic mangrove</name>
    <dbReference type="NCBI Taxonomy" id="61149"/>
    <lineage>
        <taxon>Eukaryota</taxon>
        <taxon>Viridiplantae</taxon>
        <taxon>Streptophyta</taxon>
        <taxon>Embryophyta</taxon>
        <taxon>Tracheophyta</taxon>
        <taxon>Spermatophyta</taxon>
        <taxon>Magnoliopsida</taxon>
        <taxon>eudicotyledons</taxon>
        <taxon>Gunneridae</taxon>
        <taxon>Pentapetalae</taxon>
        <taxon>rosids</taxon>
        <taxon>fabids</taxon>
        <taxon>Malpighiales</taxon>
        <taxon>Rhizophoraceae</taxon>
        <taxon>Rhizophora</taxon>
    </lineage>
</organism>
<sequence length="34" mass="4013">MSKNFSILNIKFNAPVHHSCFEYYIFKIKSGGQY</sequence>
<evidence type="ECO:0000313" key="1">
    <source>
        <dbReference type="EMBL" id="MBX46030.1"/>
    </source>
</evidence>
<protein>
    <submittedName>
        <fullName evidence="1">Uncharacterized protein</fullName>
    </submittedName>
</protein>
<accession>A0A2P2NUB5</accession>
<reference evidence="1" key="1">
    <citation type="submission" date="2018-02" db="EMBL/GenBank/DDBJ databases">
        <title>Rhizophora mucronata_Transcriptome.</title>
        <authorList>
            <person name="Meera S.P."/>
            <person name="Sreeshan A."/>
            <person name="Augustine A."/>
        </authorList>
    </citation>
    <scope>NUCLEOTIDE SEQUENCE</scope>
    <source>
        <tissue evidence="1">Leaf</tissue>
    </source>
</reference>
<dbReference type="AlphaFoldDB" id="A0A2P2NUB5"/>
<name>A0A2P2NUB5_RHIMU</name>